<reference evidence="2 3" key="1">
    <citation type="submission" date="2019-12" db="EMBL/GenBank/DDBJ databases">
        <title>Mucilaginibacter sp. HMF7410 genome sequencing and assembly.</title>
        <authorList>
            <person name="Kang H."/>
            <person name="Cha I."/>
            <person name="Kim H."/>
            <person name="Joh K."/>
        </authorList>
    </citation>
    <scope>NUCLEOTIDE SEQUENCE [LARGE SCALE GENOMIC DNA]</scope>
    <source>
        <strain evidence="2 3">HMF7410</strain>
    </source>
</reference>
<gene>
    <name evidence="2" type="primary">gldH</name>
    <name evidence="2" type="ORF">GO621_01885</name>
</gene>
<accession>A0A7K1SSR0</accession>
<dbReference type="PROSITE" id="PS51257">
    <property type="entry name" value="PROKAR_LIPOPROTEIN"/>
    <property type="match status" value="1"/>
</dbReference>
<dbReference type="RefSeq" id="WP_157563590.1">
    <property type="nucleotide sequence ID" value="NZ_WPIK01000001.1"/>
</dbReference>
<comment type="caution">
    <text evidence="2">The sequence shown here is derived from an EMBL/GenBank/DDBJ whole genome shotgun (WGS) entry which is preliminary data.</text>
</comment>
<dbReference type="Proteomes" id="UP000462014">
    <property type="component" value="Unassembled WGS sequence"/>
</dbReference>
<name>A0A7K1SSR0_9SPHI</name>
<proteinExistence type="predicted"/>
<dbReference type="InterPro" id="IPR020018">
    <property type="entry name" value="Motility-assoc_lipoprot_GldH"/>
</dbReference>
<keyword evidence="3" id="KW-1185">Reference proteome</keyword>
<evidence type="ECO:0000256" key="1">
    <source>
        <dbReference type="SAM" id="SignalP"/>
    </source>
</evidence>
<dbReference type="AlphaFoldDB" id="A0A7K1SSR0"/>
<evidence type="ECO:0000313" key="2">
    <source>
        <dbReference type="EMBL" id="MVN20284.1"/>
    </source>
</evidence>
<dbReference type="Pfam" id="PF14109">
    <property type="entry name" value="GldH_lipo"/>
    <property type="match status" value="1"/>
</dbReference>
<dbReference type="EMBL" id="WPIK01000001">
    <property type="protein sequence ID" value="MVN20284.1"/>
    <property type="molecule type" value="Genomic_DNA"/>
</dbReference>
<organism evidence="2 3">
    <name type="scientific">Mucilaginibacter arboris</name>
    <dbReference type="NCBI Taxonomy" id="2682090"/>
    <lineage>
        <taxon>Bacteria</taxon>
        <taxon>Pseudomonadati</taxon>
        <taxon>Bacteroidota</taxon>
        <taxon>Sphingobacteriia</taxon>
        <taxon>Sphingobacteriales</taxon>
        <taxon>Sphingobacteriaceae</taxon>
        <taxon>Mucilaginibacter</taxon>
    </lineage>
</organism>
<keyword evidence="2" id="KW-0449">Lipoprotein</keyword>
<keyword evidence="1" id="KW-0732">Signal</keyword>
<feature type="signal peptide" evidence="1">
    <location>
        <begin position="1"/>
        <end position="21"/>
    </location>
</feature>
<sequence length="159" mass="18565">MIRVKLFLATVFIGLFFMLQACNEPGTLIDQSTEISNHNWPYINKIKTDVKIEDISVPYNIYFNLRHSADYKYSNIFILVHQISPDHQTKIIRYEFKLANPDGEWLGNGSGNLYSYRLPLQTNFRFPIKGTYSFIIEQNMRDNPLKEVADVGLRVERAK</sequence>
<dbReference type="NCBIfam" id="TIGR03511">
    <property type="entry name" value="GldH_lipo"/>
    <property type="match status" value="1"/>
</dbReference>
<feature type="chain" id="PRO_5029566408" evidence="1">
    <location>
        <begin position="22"/>
        <end position="159"/>
    </location>
</feature>
<evidence type="ECO:0000313" key="3">
    <source>
        <dbReference type="Proteomes" id="UP000462014"/>
    </source>
</evidence>
<protein>
    <submittedName>
        <fullName evidence="2">Gliding motility lipoprotein GldH</fullName>
    </submittedName>
</protein>